<feature type="compositionally biased region" description="Polar residues" evidence="1">
    <location>
        <begin position="14"/>
        <end position="34"/>
    </location>
</feature>
<feature type="region of interest" description="Disordered" evidence="1">
    <location>
        <begin position="1"/>
        <end position="60"/>
    </location>
</feature>
<protein>
    <submittedName>
        <fullName evidence="2">Uncharacterized protein</fullName>
    </submittedName>
</protein>
<proteinExistence type="predicted"/>
<organism evidence="2 3">
    <name type="scientific">Eisenbergiella massiliensis</name>
    <dbReference type="NCBI Taxonomy" id="1720294"/>
    <lineage>
        <taxon>Bacteria</taxon>
        <taxon>Bacillati</taxon>
        <taxon>Bacillota</taxon>
        <taxon>Clostridia</taxon>
        <taxon>Lachnospirales</taxon>
        <taxon>Lachnospiraceae</taxon>
        <taxon>Eisenbergiella</taxon>
    </lineage>
</organism>
<dbReference type="AlphaFoldDB" id="A0A3E3I6L0"/>
<name>A0A3E3I6L0_9FIRM</name>
<accession>A0A3E3I6L0</accession>
<evidence type="ECO:0000313" key="3">
    <source>
        <dbReference type="Proteomes" id="UP000260812"/>
    </source>
</evidence>
<evidence type="ECO:0000256" key="1">
    <source>
        <dbReference type="SAM" id="MobiDB-lite"/>
    </source>
</evidence>
<dbReference type="Proteomes" id="UP000260812">
    <property type="component" value="Unassembled WGS sequence"/>
</dbReference>
<evidence type="ECO:0000313" key="2">
    <source>
        <dbReference type="EMBL" id="RGE61645.1"/>
    </source>
</evidence>
<comment type="caution">
    <text evidence="2">The sequence shown here is derived from an EMBL/GenBank/DDBJ whole genome shotgun (WGS) entry which is preliminary data.</text>
</comment>
<gene>
    <name evidence="2" type="ORF">DXC51_08765</name>
</gene>
<dbReference type="EMBL" id="QVLV01000005">
    <property type="protein sequence ID" value="RGE61645.1"/>
    <property type="molecule type" value="Genomic_DNA"/>
</dbReference>
<sequence>MLHWRDKRFPSALRNGSKSSKASENTRSPGQAQQGHPGGDGTGQRQSIKPSGFPGTARRL</sequence>
<reference evidence="2" key="1">
    <citation type="submission" date="2018-08" db="EMBL/GenBank/DDBJ databases">
        <title>A genome reference for cultivated species of the human gut microbiota.</title>
        <authorList>
            <person name="Zou Y."/>
            <person name="Xue W."/>
            <person name="Luo G."/>
        </authorList>
    </citation>
    <scope>NUCLEOTIDE SEQUENCE [LARGE SCALE GENOMIC DNA]</scope>
    <source>
        <strain evidence="2">TF05-5AC</strain>
    </source>
</reference>
<keyword evidence="3" id="KW-1185">Reference proteome</keyword>